<dbReference type="STRING" id="584787.GCA_001247655_03525"/>
<evidence type="ECO:0000256" key="1">
    <source>
        <dbReference type="SAM" id="Phobius"/>
    </source>
</evidence>
<dbReference type="Proteomes" id="UP000268033">
    <property type="component" value="Unassembled WGS sequence"/>
</dbReference>
<proteinExistence type="predicted"/>
<comment type="caution">
    <text evidence="2">The sequence shown here is derived from an EMBL/GenBank/DDBJ whole genome shotgun (WGS) entry which is preliminary data.</text>
</comment>
<reference evidence="2 3" key="1">
    <citation type="submission" date="2018-11" db="EMBL/GenBank/DDBJ databases">
        <title>Genomic Encyclopedia of Type Strains, Phase IV (KMG-IV): sequencing the most valuable type-strain genomes for metagenomic binning, comparative biology and taxonomic classification.</title>
        <authorList>
            <person name="Goeker M."/>
        </authorList>
    </citation>
    <scope>NUCLEOTIDE SEQUENCE [LARGE SCALE GENOMIC DNA]</scope>
    <source>
        <strain evidence="2 3">DSM 21945</strain>
    </source>
</reference>
<protein>
    <recommendedName>
        <fullName evidence="4">Chemoreceptor-like protein with four helix bundle sensory module</fullName>
    </recommendedName>
</protein>
<evidence type="ECO:0000313" key="2">
    <source>
        <dbReference type="EMBL" id="ROQ21906.1"/>
    </source>
</evidence>
<dbReference type="AlphaFoldDB" id="A0A3N1PB87"/>
<keyword evidence="1" id="KW-0812">Transmembrane</keyword>
<dbReference type="RefSeq" id="WP_050658988.1">
    <property type="nucleotide sequence ID" value="NZ_JBLXAC010000013.1"/>
</dbReference>
<keyword evidence="1" id="KW-1133">Transmembrane helix</keyword>
<dbReference type="EMBL" id="RJUL01000011">
    <property type="protein sequence ID" value="ROQ21906.1"/>
    <property type="molecule type" value="Genomic_DNA"/>
</dbReference>
<gene>
    <name evidence="2" type="ORF">EDC28_1118</name>
</gene>
<sequence length="190" mass="21922">MDKDAVSRPGRRPKLDNSELTKTGFWVGQVFMLIATVLGVFLASQEGLSQAITFSDLDDQQKNYYLRRSLHDELADNIKLVRQYADVIKDQSPMHFKRYHPRLQFYVWESMKYNPNTLQTPSEYIAGVRRYYAELEEIIDNGEHMSFSTGYFLQQLKEKTDAAEQTTLKGLEQNIQGLKGDLQKSGISVE</sequence>
<evidence type="ECO:0008006" key="4">
    <source>
        <dbReference type="Google" id="ProtNLM"/>
    </source>
</evidence>
<dbReference type="OrthoDB" id="196134at2"/>
<feature type="transmembrane region" description="Helical" evidence="1">
    <location>
        <begin position="23"/>
        <end position="43"/>
    </location>
</feature>
<name>A0A3N1PB87_9GAMM</name>
<evidence type="ECO:0000313" key="3">
    <source>
        <dbReference type="Proteomes" id="UP000268033"/>
    </source>
</evidence>
<organism evidence="2 3">
    <name type="scientific">Gallaecimonas pentaromativorans</name>
    <dbReference type="NCBI Taxonomy" id="584787"/>
    <lineage>
        <taxon>Bacteria</taxon>
        <taxon>Pseudomonadati</taxon>
        <taxon>Pseudomonadota</taxon>
        <taxon>Gammaproteobacteria</taxon>
        <taxon>Enterobacterales</taxon>
        <taxon>Gallaecimonadaceae</taxon>
        <taxon>Gallaecimonas</taxon>
    </lineage>
</organism>
<accession>A0A3N1PB87</accession>
<keyword evidence="1" id="KW-0472">Membrane</keyword>
<keyword evidence="3" id="KW-1185">Reference proteome</keyword>